<dbReference type="InterPro" id="IPR022533">
    <property type="entry name" value="Cox20"/>
</dbReference>
<evidence type="ECO:0000256" key="7">
    <source>
        <dbReference type="ARBA" id="ARBA00023128"/>
    </source>
</evidence>
<keyword evidence="6 9" id="KW-1133">Transmembrane helix</keyword>
<evidence type="ECO:0000313" key="10">
    <source>
        <dbReference type="EMBL" id="CCA23843.1"/>
    </source>
</evidence>
<dbReference type="GO" id="GO:0005743">
    <property type="term" value="C:mitochondrial inner membrane"/>
    <property type="evidence" value="ECO:0007669"/>
    <property type="project" value="UniProtKB-SubCell"/>
</dbReference>
<comment type="similarity">
    <text evidence="2">Belongs to the COX20 family.</text>
</comment>
<evidence type="ECO:0000256" key="5">
    <source>
        <dbReference type="ARBA" id="ARBA00022792"/>
    </source>
</evidence>
<dbReference type="GO" id="GO:0033617">
    <property type="term" value="P:mitochondrial respiratory chain complex IV assembly"/>
    <property type="evidence" value="ECO:0007669"/>
    <property type="project" value="InterPro"/>
</dbReference>
<reference evidence="10" key="1">
    <citation type="journal article" date="2011" name="PLoS Biol.">
        <title>Gene gain and loss during evolution of obligate parasitism in the white rust pathogen of Arabidopsis thaliana.</title>
        <authorList>
            <person name="Kemen E."/>
            <person name="Gardiner A."/>
            <person name="Schultz-Larsen T."/>
            <person name="Kemen A.C."/>
            <person name="Balmuth A.L."/>
            <person name="Robert-Seilaniantz A."/>
            <person name="Bailey K."/>
            <person name="Holub E."/>
            <person name="Studholme D.J."/>
            <person name="Maclean D."/>
            <person name="Jones J.D."/>
        </authorList>
    </citation>
    <scope>NUCLEOTIDE SEQUENCE</scope>
</reference>
<gene>
    <name evidence="10" type="primary">AlNc14C209G8889</name>
    <name evidence="10" type="ORF">ALNC14_099870</name>
</gene>
<evidence type="ECO:0000256" key="4">
    <source>
        <dbReference type="ARBA" id="ARBA00022692"/>
    </source>
</evidence>
<sequence length="105" mass="12044">MSNTPTNRELLHNPPCFRTGMMWGIACGTLVGLHQFRNTRHVRIACDYAILSFGVVAAGSWFICRATYLGTLQQIRQMQHALKHKEPEFNRSQVLTKQDPPKEQF</sequence>
<evidence type="ECO:0000256" key="2">
    <source>
        <dbReference type="ARBA" id="ARBA00009575"/>
    </source>
</evidence>
<organism evidence="10">
    <name type="scientific">Albugo laibachii Nc14</name>
    <dbReference type="NCBI Taxonomy" id="890382"/>
    <lineage>
        <taxon>Eukaryota</taxon>
        <taxon>Sar</taxon>
        <taxon>Stramenopiles</taxon>
        <taxon>Oomycota</taxon>
        <taxon>Peronosporomycetes</taxon>
        <taxon>Albuginales</taxon>
        <taxon>Albuginaceae</taxon>
        <taxon>Albugo</taxon>
    </lineage>
</organism>
<dbReference type="EMBL" id="FR824254">
    <property type="protein sequence ID" value="CCA23843.1"/>
    <property type="molecule type" value="Genomic_DNA"/>
</dbReference>
<accession>F0WR82</accession>
<feature type="transmembrane region" description="Helical" evidence="9">
    <location>
        <begin position="20"/>
        <end position="36"/>
    </location>
</feature>
<dbReference type="PANTHER" id="PTHR31586:SF1">
    <property type="entry name" value="CYTOCHROME C OXIDASE ASSEMBLY PROTEIN COX20, MITOCHONDRIAL"/>
    <property type="match status" value="1"/>
</dbReference>
<evidence type="ECO:0000256" key="6">
    <source>
        <dbReference type="ARBA" id="ARBA00022989"/>
    </source>
</evidence>
<keyword evidence="5" id="KW-0999">Mitochondrion inner membrane</keyword>
<reference evidence="10" key="2">
    <citation type="submission" date="2011-02" db="EMBL/GenBank/DDBJ databases">
        <authorList>
            <person name="MacLean D."/>
        </authorList>
    </citation>
    <scope>NUCLEOTIDE SEQUENCE</scope>
</reference>
<dbReference type="Pfam" id="PF12597">
    <property type="entry name" value="Cox20"/>
    <property type="match status" value="1"/>
</dbReference>
<protein>
    <recommendedName>
        <fullName evidence="3">Cytochrome c oxidase assembly protein COX20, mitochondrial</fullName>
    </recommendedName>
</protein>
<keyword evidence="7" id="KW-0496">Mitochondrion</keyword>
<keyword evidence="8 9" id="KW-0472">Membrane</keyword>
<feature type="transmembrane region" description="Helical" evidence="9">
    <location>
        <begin position="48"/>
        <end position="68"/>
    </location>
</feature>
<evidence type="ECO:0000256" key="3">
    <source>
        <dbReference type="ARBA" id="ARBA00017689"/>
    </source>
</evidence>
<dbReference type="PANTHER" id="PTHR31586">
    <property type="entry name" value="CYTOCHROME C OXIDASE PROTEIN 20"/>
    <property type="match status" value="1"/>
</dbReference>
<evidence type="ECO:0000256" key="1">
    <source>
        <dbReference type="ARBA" id="ARBA00004273"/>
    </source>
</evidence>
<comment type="subcellular location">
    <subcellularLocation>
        <location evidence="1">Mitochondrion inner membrane</location>
    </subcellularLocation>
</comment>
<evidence type="ECO:0000256" key="9">
    <source>
        <dbReference type="SAM" id="Phobius"/>
    </source>
</evidence>
<keyword evidence="4 9" id="KW-0812">Transmembrane</keyword>
<proteinExistence type="inferred from homology"/>
<dbReference type="HOGENOM" id="CLU_2228475_0_0_1"/>
<dbReference type="AlphaFoldDB" id="F0WR82"/>
<name>F0WR82_9STRA</name>
<evidence type="ECO:0000256" key="8">
    <source>
        <dbReference type="ARBA" id="ARBA00023136"/>
    </source>
</evidence>